<sequence length="230" mass="26116">MADTTETEPMDMMPEPLRARERAERIHADIRSRICMLDYPPGMKLSETALAAELGISRTPIRRVLARLEDEGLVTSVHGVGTMVTNVDYSEMSQVYRLRKELVLLQTVLDPVHPDATFLQRFRALYARSEALKAAPSARDFSLLDQDTFLTLLDLTANAPLRTMAERLYFRTARIWLQQVTGSQIDLMQEIDIYARELQDLLGALELGDLDAVGHIRRGHISMSFARMRV</sequence>
<keyword evidence="2 5" id="KW-0238">DNA-binding</keyword>
<dbReference type="Gene3D" id="1.20.120.530">
    <property type="entry name" value="GntR ligand-binding domain-like"/>
    <property type="match status" value="1"/>
</dbReference>
<evidence type="ECO:0000313" key="5">
    <source>
        <dbReference type="EMBL" id="SDF25797.1"/>
    </source>
</evidence>
<dbReference type="Gene3D" id="1.10.10.10">
    <property type="entry name" value="Winged helix-like DNA-binding domain superfamily/Winged helix DNA-binding domain"/>
    <property type="match status" value="1"/>
</dbReference>
<accession>A0A1G7JLI6</accession>
<evidence type="ECO:0000256" key="3">
    <source>
        <dbReference type="ARBA" id="ARBA00023163"/>
    </source>
</evidence>
<dbReference type="RefSeq" id="WP_074642850.1">
    <property type="nucleotide sequence ID" value="NZ_FNBL01000003.1"/>
</dbReference>
<dbReference type="Pfam" id="PF07729">
    <property type="entry name" value="FCD"/>
    <property type="match status" value="1"/>
</dbReference>
<gene>
    <name evidence="5" type="ORF">SAMN04488117_103130</name>
</gene>
<evidence type="ECO:0000313" key="6">
    <source>
        <dbReference type="Proteomes" id="UP000182284"/>
    </source>
</evidence>
<dbReference type="SUPFAM" id="SSF46785">
    <property type="entry name" value="Winged helix' DNA-binding domain"/>
    <property type="match status" value="1"/>
</dbReference>
<dbReference type="GO" id="GO:0003677">
    <property type="term" value="F:DNA binding"/>
    <property type="evidence" value="ECO:0007669"/>
    <property type="project" value="UniProtKB-KW"/>
</dbReference>
<reference evidence="5 6" key="1">
    <citation type="submission" date="2016-10" db="EMBL/GenBank/DDBJ databases">
        <authorList>
            <person name="de Groot N.N."/>
        </authorList>
    </citation>
    <scope>NUCLEOTIDE SEQUENCE [LARGE SCALE GENOMIC DNA]</scope>
    <source>
        <strain evidence="5 6">DSM 27375</strain>
    </source>
</reference>
<keyword evidence="1" id="KW-0805">Transcription regulation</keyword>
<name>A0A1G7JLI6_9RHOB</name>
<dbReference type="PROSITE" id="PS50949">
    <property type="entry name" value="HTH_GNTR"/>
    <property type="match status" value="1"/>
</dbReference>
<dbReference type="GO" id="GO:0003700">
    <property type="term" value="F:DNA-binding transcription factor activity"/>
    <property type="evidence" value="ECO:0007669"/>
    <property type="project" value="InterPro"/>
</dbReference>
<evidence type="ECO:0000259" key="4">
    <source>
        <dbReference type="PROSITE" id="PS50949"/>
    </source>
</evidence>
<dbReference type="PANTHER" id="PTHR43537">
    <property type="entry name" value="TRANSCRIPTIONAL REGULATOR, GNTR FAMILY"/>
    <property type="match status" value="1"/>
</dbReference>
<dbReference type="CDD" id="cd07377">
    <property type="entry name" value="WHTH_GntR"/>
    <property type="match status" value="1"/>
</dbReference>
<dbReference type="SMART" id="SM00345">
    <property type="entry name" value="HTH_GNTR"/>
    <property type="match status" value="1"/>
</dbReference>
<evidence type="ECO:0000256" key="2">
    <source>
        <dbReference type="ARBA" id="ARBA00023125"/>
    </source>
</evidence>
<dbReference type="PRINTS" id="PR00035">
    <property type="entry name" value="HTHGNTR"/>
</dbReference>
<dbReference type="InterPro" id="IPR000524">
    <property type="entry name" value="Tscrpt_reg_HTH_GntR"/>
</dbReference>
<dbReference type="EMBL" id="FNBL01000003">
    <property type="protein sequence ID" value="SDF25797.1"/>
    <property type="molecule type" value="Genomic_DNA"/>
</dbReference>
<organism evidence="5 6">
    <name type="scientific">Celeribacter baekdonensis</name>
    <dbReference type="NCBI Taxonomy" id="875171"/>
    <lineage>
        <taxon>Bacteria</taxon>
        <taxon>Pseudomonadati</taxon>
        <taxon>Pseudomonadota</taxon>
        <taxon>Alphaproteobacteria</taxon>
        <taxon>Rhodobacterales</taxon>
        <taxon>Roseobacteraceae</taxon>
        <taxon>Celeribacter</taxon>
    </lineage>
</organism>
<protein>
    <submittedName>
        <fullName evidence="5">DNA-binding transcriptional regulator, GntR family</fullName>
    </submittedName>
</protein>
<dbReference type="InterPro" id="IPR008920">
    <property type="entry name" value="TF_FadR/GntR_C"/>
</dbReference>
<keyword evidence="3" id="KW-0804">Transcription</keyword>
<dbReference type="Pfam" id="PF00392">
    <property type="entry name" value="GntR"/>
    <property type="match status" value="1"/>
</dbReference>
<feature type="domain" description="HTH gntR-type" evidence="4">
    <location>
        <begin position="20"/>
        <end position="87"/>
    </location>
</feature>
<dbReference type="SUPFAM" id="SSF48008">
    <property type="entry name" value="GntR ligand-binding domain-like"/>
    <property type="match status" value="1"/>
</dbReference>
<dbReference type="InterPro" id="IPR036390">
    <property type="entry name" value="WH_DNA-bd_sf"/>
</dbReference>
<dbReference type="Proteomes" id="UP000182284">
    <property type="component" value="Unassembled WGS sequence"/>
</dbReference>
<dbReference type="AlphaFoldDB" id="A0A1G7JLI6"/>
<dbReference type="InterPro" id="IPR036388">
    <property type="entry name" value="WH-like_DNA-bd_sf"/>
</dbReference>
<dbReference type="PANTHER" id="PTHR43537:SF24">
    <property type="entry name" value="GLUCONATE OPERON TRANSCRIPTIONAL REPRESSOR"/>
    <property type="match status" value="1"/>
</dbReference>
<evidence type="ECO:0000256" key="1">
    <source>
        <dbReference type="ARBA" id="ARBA00023015"/>
    </source>
</evidence>
<dbReference type="InterPro" id="IPR011711">
    <property type="entry name" value="GntR_C"/>
</dbReference>
<proteinExistence type="predicted"/>